<keyword evidence="1" id="KW-0472">Membrane</keyword>
<evidence type="ECO:0000256" key="1">
    <source>
        <dbReference type="SAM" id="Phobius"/>
    </source>
</evidence>
<feature type="transmembrane region" description="Helical" evidence="1">
    <location>
        <begin position="7"/>
        <end position="26"/>
    </location>
</feature>
<name>A0A0F9LCA1_9ZZZZ</name>
<accession>A0A0F9LCA1</accession>
<evidence type="ECO:0000313" key="2">
    <source>
        <dbReference type="EMBL" id="KKM92524.1"/>
    </source>
</evidence>
<keyword evidence="1" id="KW-0812">Transmembrane</keyword>
<gene>
    <name evidence="2" type="ORF">LCGC14_1217530</name>
</gene>
<feature type="transmembrane region" description="Helical" evidence="1">
    <location>
        <begin position="32"/>
        <end position="49"/>
    </location>
</feature>
<comment type="caution">
    <text evidence="2">The sequence shown here is derived from an EMBL/GenBank/DDBJ whole genome shotgun (WGS) entry which is preliminary data.</text>
</comment>
<dbReference type="AlphaFoldDB" id="A0A0F9LCA1"/>
<proteinExistence type="predicted"/>
<sequence>MKTKIIILDILIILGCIEIIGPFILGVKEVPIVLNTAGWLAAVVAVLIIRMKEKRIASLISSSPPDERR</sequence>
<dbReference type="EMBL" id="LAZR01006381">
    <property type="protein sequence ID" value="KKM92524.1"/>
    <property type="molecule type" value="Genomic_DNA"/>
</dbReference>
<protein>
    <submittedName>
        <fullName evidence="2">Uncharacterized protein</fullName>
    </submittedName>
</protein>
<reference evidence="2" key="1">
    <citation type="journal article" date="2015" name="Nature">
        <title>Complex archaea that bridge the gap between prokaryotes and eukaryotes.</title>
        <authorList>
            <person name="Spang A."/>
            <person name="Saw J.H."/>
            <person name="Jorgensen S.L."/>
            <person name="Zaremba-Niedzwiedzka K."/>
            <person name="Martijn J."/>
            <person name="Lind A.E."/>
            <person name="van Eijk R."/>
            <person name="Schleper C."/>
            <person name="Guy L."/>
            <person name="Ettema T.J."/>
        </authorList>
    </citation>
    <scope>NUCLEOTIDE SEQUENCE</scope>
</reference>
<keyword evidence="1" id="KW-1133">Transmembrane helix</keyword>
<organism evidence="2">
    <name type="scientific">marine sediment metagenome</name>
    <dbReference type="NCBI Taxonomy" id="412755"/>
    <lineage>
        <taxon>unclassified sequences</taxon>
        <taxon>metagenomes</taxon>
        <taxon>ecological metagenomes</taxon>
    </lineage>
</organism>